<feature type="binding site" evidence="16">
    <location>
        <position position="391"/>
    </location>
    <ligand>
        <name>substrate</name>
    </ligand>
</feature>
<dbReference type="FunFam" id="3.40.50.970:FF:000004">
    <property type="entry name" value="Transketolase"/>
    <property type="match status" value="1"/>
</dbReference>
<feature type="binding site" evidence="17">
    <location>
        <position position="173"/>
    </location>
    <ligand>
        <name>thiamine diphosphate</name>
        <dbReference type="ChEBI" id="CHEBI:58937"/>
    </ligand>
</feature>
<evidence type="ECO:0000256" key="17">
    <source>
        <dbReference type="PIRSR" id="PIRSR605478-3"/>
    </source>
</evidence>
<comment type="caution">
    <text evidence="22">The sequence shown here is derived from an EMBL/GenBank/DDBJ whole genome shotgun (WGS) entry which is preliminary data.</text>
</comment>
<feature type="binding site" evidence="18">
    <location>
        <position position="202"/>
    </location>
    <ligand>
        <name>Mg(2+)</name>
        <dbReference type="ChEBI" id="CHEBI:18420"/>
    </ligand>
</feature>
<feature type="binding site" evidence="17">
    <location>
        <begin position="131"/>
        <end position="133"/>
    </location>
    <ligand>
        <name>thiamine diphosphate</name>
        <dbReference type="ChEBI" id="CHEBI:58937"/>
    </ligand>
</feature>
<comment type="cofactor">
    <cofactor evidence="17">
        <name>thiamine diphosphate</name>
        <dbReference type="ChEBI" id="CHEBI:58937"/>
    </cofactor>
    <text evidence="17">Binds 1 thiamine pyrophosphate per subunit. During the reaction, the substrate forms a covalent intermediate with the cofactor.</text>
</comment>
<evidence type="ECO:0000256" key="1">
    <source>
        <dbReference type="ARBA" id="ARBA00001913"/>
    </source>
</evidence>
<dbReference type="InterPro" id="IPR020826">
    <property type="entry name" value="Transketolase_BS"/>
</dbReference>
<keyword evidence="9 18" id="KW-0479">Metal-binding</keyword>
<dbReference type="GO" id="GO:0006098">
    <property type="term" value="P:pentose-phosphate shunt"/>
    <property type="evidence" value="ECO:0007669"/>
    <property type="project" value="TreeGrafter"/>
</dbReference>
<dbReference type="GO" id="GO:0046872">
    <property type="term" value="F:metal ion binding"/>
    <property type="evidence" value="ECO:0007669"/>
    <property type="project" value="UniProtKB-KW"/>
</dbReference>
<evidence type="ECO:0000256" key="13">
    <source>
        <dbReference type="ARBA" id="ARBA00049473"/>
    </source>
</evidence>
<evidence type="ECO:0000256" key="5">
    <source>
        <dbReference type="ARBA" id="ARBA00007131"/>
    </source>
</evidence>
<protein>
    <recommendedName>
        <fullName evidence="7 14">Transketolase</fullName>
        <ecNumber evidence="7 14">2.2.1.1</ecNumber>
    </recommendedName>
</protein>
<feature type="binding site" evidence="16">
    <location>
        <position position="480"/>
    </location>
    <ligand>
        <name>substrate</name>
    </ligand>
</feature>
<dbReference type="GO" id="GO:0004802">
    <property type="term" value="F:transketolase activity"/>
    <property type="evidence" value="ECO:0007669"/>
    <property type="project" value="UniProtKB-UniRule"/>
</dbReference>
<feature type="binding site" evidence="17">
    <location>
        <position position="202"/>
    </location>
    <ligand>
        <name>thiamine diphosphate</name>
        <dbReference type="ChEBI" id="CHEBI:58937"/>
    </ligand>
</feature>
<feature type="binding site" evidence="16">
    <location>
        <position position="276"/>
    </location>
    <ligand>
        <name>substrate</name>
    </ligand>
</feature>
<evidence type="ECO:0000256" key="16">
    <source>
        <dbReference type="PIRSR" id="PIRSR605478-2"/>
    </source>
</evidence>
<evidence type="ECO:0000256" key="19">
    <source>
        <dbReference type="PIRSR" id="PIRSR605478-5"/>
    </source>
</evidence>
<dbReference type="SUPFAM" id="SSF52518">
    <property type="entry name" value="Thiamin diphosphate-binding fold (THDP-binding)"/>
    <property type="match status" value="2"/>
</dbReference>
<keyword evidence="8 20" id="KW-0808">Transferase</keyword>
<evidence type="ECO:0000256" key="11">
    <source>
        <dbReference type="ARBA" id="ARBA00022842"/>
    </source>
</evidence>
<dbReference type="EMBL" id="AZGO01000012">
    <property type="protein sequence ID" value="KRM37761.1"/>
    <property type="molecule type" value="Genomic_DNA"/>
</dbReference>
<evidence type="ECO:0000256" key="9">
    <source>
        <dbReference type="ARBA" id="ARBA00022723"/>
    </source>
</evidence>
<dbReference type="PROSITE" id="PS00801">
    <property type="entry name" value="TRANSKETOLASE_1"/>
    <property type="match status" value="1"/>
</dbReference>
<dbReference type="SMART" id="SM00861">
    <property type="entry name" value="Transket_pyr"/>
    <property type="match status" value="1"/>
</dbReference>
<evidence type="ECO:0000256" key="8">
    <source>
        <dbReference type="ARBA" id="ARBA00022679"/>
    </source>
</evidence>
<dbReference type="Proteomes" id="UP000051085">
    <property type="component" value="Unassembled WGS sequence"/>
</dbReference>
<evidence type="ECO:0000256" key="3">
    <source>
        <dbReference type="ARBA" id="ARBA00001941"/>
    </source>
</evidence>
<dbReference type="FunFam" id="3.40.50.970:FF:000045">
    <property type="entry name" value="Transketolase"/>
    <property type="match status" value="1"/>
</dbReference>
<gene>
    <name evidence="22" type="ORF">FD34_GL001039</name>
</gene>
<feature type="binding site" evidence="16">
    <location>
        <position position="527"/>
    </location>
    <ligand>
        <name>substrate</name>
    </ligand>
</feature>
<dbReference type="PANTHER" id="PTHR43522:SF2">
    <property type="entry name" value="TRANSKETOLASE 1-RELATED"/>
    <property type="match status" value="1"/>
</dbReference>
<dbReference type="InterPro" id="IPR005478">
    <property type="entry name" value="Transketolase_bac-like"/>
</dbReference>
<feature type="site" description="Important for catalytic activity" evidence="19">
    <location>
        <position position="43"/>
    </location>
</feature>
<evidence type="ECO:0000256" key="15">
    <source>
        <dbReference type="PIRSR" id="PIRSR605478-1"/>
    </source>
</evidence>
<feature type="binding site" evidence="16">
    <location>
        <position position="468"/>
    </location>
    <ligand>
        <name>substrate</name>
    </ligand>
</feature>
<dbReference type="InterPro" id="IPR033247">
    <property type="entry name" value="Transketolase_fam"/>
</dbReference>
<evidence type="ECO:0000256" key="6">
    <source>
        <dbReference type="ARBA" id="ARBA00011738"/>
    </source>
</evidence>
<comment type="catalytic activity">
    <reaction evidence="13 20">
        <text>D-sedoheptulose 7-phosphate + D-glyceraldehyde 3-phosphate = aldehydo-D-ribose 5-phosphate + D-xylulose 5-phosphate</text>
        <dbReference type="Rhea" id="RHEA:10508"/>
        <dbReference type="ChEBI" id="CHEBI:57483"/>
        <dbReference type="ChEBI" id="CHEBI:57737"/>
        <dbReference type="ChEBI" id="CHEBI:58273"/>
        <dbReference type="ChEBI" id="CHEBI:59776"/>
        <dbReference type="EC" id="2.2.1.1"/>
    </reaction>
</comment>
<dbReference type="PANTHER" id="PTHR43522">
    <property type="entry name" value="TRANSKETOLASE"/>
    <property type="match status" value="1"/>
</dbReference>
<dbReference type="GO" id="GO:0005829">
    <property type="term" value="C:cytosol"/>
    <property type="evidence" value="ECO:0007669"/>
    <property type="project" value="TreeGrafter"/>
</dbReference>
<feature type="binding site" evidence="16">
    <location>
        <position position="364"/>
    </location>
    <ligand>
        <name>substrate</name>
    </ligand>
</feature>
<accession>A0A922PVV8</accession>
<dbReference type="InterPro" id="IPR049557">
    <property type="entry name" value="Transketolase_CS"/>
</dbReference>
<comment type="cofactor">
    <cofactor evidence="1">
        <name>Ca(2+)</name>
        <dbReference type="ChEBI" id="CHEBI:29108"/>
    </cofactor>
</comment>
<dbReference type="Gene3D" id="3.40.50.920">
    <property type="match status" value="1"/>
</dbReference>
<feature type="binding site" evidence="18">
    <location>
        <position position="172"/>
    </location>
    <ligand>
        <name>Mg(2+)</name>
        <dbReference type="ChEBI" id="CHEBI:18420"/>
    </ligand>
</feature>
<comment type="cofactor">
    <cofactor evidence="20">
        <name>Mg(2+)</name>
        <dbReference type="ChEBI" id="CHEBI:18420"/>
    </cofactor>
    <cofactor evidence="20">
        <name>Ca(2+)</name>
        <dbReference type="ChEBI" id="CHEBI:29108"/>
    </cofactor>
    <cofactor evidence="20">
        <name>Mn(2+)</name>
        <dbReference type="ChEBI" id="CHEBI:29035"/>
    </cofactor>
    <cofactor evidence="20">
        <name>Co(2+)</name>
        <dbReference type="ChEBI" id="CHEBI:48828"/>
    </cofactor>
    <text evidence="20">Binds 1 Mg(2+) ion per subunit. Can also utilize other divalent metal cations, such as Ca(2+), Mn(2+) and Co(2+).</text>
</comment>
<evidence type="ECO:0000256" key="14">
    <source>
        <dbReference type="NCBIfam" id="TIGR00232"/>
    </source>
</evidence>
<dbReference type="Pfam" id="PF02779">
    <property type="entry name" value="Transket_pyr"/>
    <property type="match status" value="1"/>
</dbReference>
<dbReference type="CDD" id="cd02012">
    <property type="entry name" value="TPP_TK"/>
    <property type="match status" value="1"/>
</dbReference>
<comment type="similarity">
    <text evidence="5 20">Belongs to the transketolase family.</text>
</comment>
<comment type="function">
    <text evidence="4 20">Catalyzes the transfer of a two-carbon ketol group from a ketose donor to an aldose acceptor, via a covalent intermediate with the cofactor thiamine pyrophosphate.</text>
</comment>
<feature type="active site" description="Proton donor" evidence="15">
    <location>
        <position position="418"/>
    </location>
</feature>
<comment type="cofactor">
    <cofactor evidence="2">
        <name>Mn(2+)</name>
        <dbReference type="ChEBI" id="CHEBI:29035"/>
    </cofactor>
</comment>
<dbReference type="InterPro" id="IPR029061">
    <property type="entry name" value="THDP-binding"/>
</dbReference>
<evidence type="ECO:0000313" key="22">
    <source>
        <dbReference type="EMBL" id="KRM37761.1"/>
    </source>
</evidence>
<feature type="binding site" evidence="17">
    <location>
        <position position="276"/>
    </location>
    <ligand>
        <name>thiamine diphosphate</name>
        <dbReference type="ChEBI" id="CHEBI:58937"/>
    </ligand>
</feature>
<dbReference type="FunFam" id="3.40.50.920:FF:000003">
    <property type="entry name" value="Transketolase"/>
    <property type="match status" value="1"/>
</dbReference>
<dbReference type="Gene3D" id="3.40.50.970">
    <property type="match status" value="2"/>
</dbReference>
<comment type="subunit">
    <text evidence="6 20">Homodimer.</text>
</comment>
<feature type="binding site" evidence="17">
    <location>
        <position position="444"/>
    </location>
    <ligand>
        <name>thiamine diphosphate</name>
        <dbReference type="ChEBI" id="CHEBI:58937"/>
    </ligand>
</feature>
<evidence type="ECO:0000313" key="23">
    <source>
        <dbReference type="Proteomes" id="UP000051085"/>
    </source>
</evidence>
<dbReference type="PROSITE" id="PS00802">
    <property type="entry name" value="TRANSKETOLASE_2"/>
    <property type="match status" value="1"/>
</dbReference>
<keyword evidence="11 18" id="KW-0460">Magnesium</keyword>
<dbReference type="GeneID" id="87979387"/>
<feature type="binding site" evidence="18">
    <location>
        <position position="204"/>
    </location>
    <ligand>
        <name>Mg(2+)</name>
        <dbReference type="ChEBI" id="CHEBI:18420"/>
    </ligand>
</feature>
<dbReference type="Pfam" id="PF22613">
    <property type="entry name" value="Transketolase_C_1"/>
    <property type="match status" value="1"/>
</dbReference>
<evidence type="ECO:0000259" key="21">
    <source>
        <dbReference type="SMART" id="SM00861"/>
    </source>
</evidence>
<feature type="site" description="Important for catalytic activity" evidence="19">
    <location>
        <position position="276"/>
    </location>
</feature>
<organism evidence="22 23">
    <name type="scientific">Limosilactobacillus pontis DSM 8475</name>
    <dbReference type="NCBI Taxonomy" id="1423794"/>
    <lineage>
        <taxon>Bacteria</taxon>
        <taxon>Bacillati</taxon>
        <taxon>Bacillota</taxon>
        <taxon>Bacilli</taxon>
        <taxon>Lactobacillales</taxon>
        <taxon>Lactobacillaceae</taxon>
        <taxon>Limosilactobacillus</taxon>
    </lineage>
</organism>
<feature type="binding site" evidence="16">
    <location>
        <position position="43"/>
    </location>
    <ligand>
        <name>substrate</name>
    </ligand>
</feature>
<dbReference type="InterPro" id="IPR005475">
    <property type="entry name" value="Transketolase-like_Pyr-bd"/>
</dbReference>
<dbReference type="InterPro" id="IPR005474">
    <property type="entry name" value="Transketolase_N"/>
</dbReference>
<evidence type="ECO:0000256" key="20">
    <source>
        <dbReference type="RuleBase" id="RU004996"/>
    </source>
</evidence>
<dbReference type="NCBIfam" id="TIGR00232">
    <property type="entry name" value="tktlase_bact"/>
    <property type="match status" value="1"/>
</dbReference>
<feature type="domain" description="Transketolase-like pyrimidine-binding" evidence="21">
    <location>
        <begin position="361"/>
        <end position="532"/>
    </location>
</feature>
<dbReference type="InterPro" id="IPR009014">
    <property type="entry name" value="Transketo_C/PFOR_II"/>
</dbReference>
<evidence type="ECO:0000256" key="10">
    <source>
        <dbReference type="ARBA" id="ARBA00022837"/>
    </source>
</evidence>
<dbReference type="EC" id="2.2.1.1" evidence="7 14"/>
<proteinExistence type="inferred from homology"/>
<evidence type="ECO:0000256" key="4">
    <source>
        <dbReference type="ARBA" id="ARBA00002931"/>
    </source>
</evidence>
<evidence type="ECO:0000256" key="12">
    <source>
        <dbReference type="ARBA" id="ARBA00023052"/>
    </source>
</evidence>
<comment type="cofactor">
    <cofactor evidence="3">
        <name>Co(2+)</name>
        <dbReference type="ChEBI" id="CHEBI:48828"/>
    </cofactor>
</comment>
<evidence type="ECO:0000256" key="7">
    <source>
        <dbReference type="ARBA" id="ARBA00013152"/>
    </source>
</evidence>
<sequence>MITSRNTSVMWAPAPQFTDQDQQAVDALRFMSMDMIERAHGGHPGSPMGMAPLAYTLWEKFLCFNPNDPQWLNRDRFVLSGGHCSALLYSLLHFNGFDLSLEDIKNFRQLGSRTPGHPEYRLTPGVDASTGPLGQGFAMAVGMAMAERHLALQYNKPGYSIIDHYTYSIVGDGDLMEGVADEAMSLAGKNRLGRLIVLYDSNDVSLDGPLNLSNNENAGERFKAAHWDYQLVEDGADMNAIARAISRAQKSPQPSLIEVKTIIGYNSPNEGTNKVHGNPLGADNLAVTRENYQWEYPPFEYPDSVYQQFAQYVMGKKERYNEWQALFADYRRAFPAKAKQLVAQRLDIRDLANHYRPGEKVSTRVANSMAMQDLAKRNPQLWGGSADLFSSNKTLLKDYDAFKPANYGGRNIYFGVREFAMAAAINGINLHGGNRAYCSTFMVFSDYLKAAIRLAALQQLPSIFILTHDSLMVGEDGPTHEPVEQLAMLRTIPNVQVFRPADANELVAVWQTIAKTTDRPSVIIASRQDLPVLNETVGAVCERGAYVAADTHKPQGIIMASGSELSLALAARDRLAKQHNIHVRVVSMVSMERFNQQSAAYREQILPGRIRTRLAVEMASPAMWGQYVGLDGDVIGVDQFGQSGDGQTIADRYGFTVDNVVKHFLDLKRKGAGK</sequence>
<feature type="binding site" evidence="17">
    <location>
        <position position="83"/>
    </location>
    <ligand>
        <name>thiamine diphosphate</name>
        <dbReference type="ChEBI" id="CHEBI:58937"/>
    </ligand>
</feature>
<reference evidence="22 23" key="1">
    <citation type="journal article" date="2015" name="Genome Announc.">
        <title>Expanding the biotechnology potential of lactobacilli through comparative genomics of 213 strains and associated genera.</title>
        <authorList>
            <person name="Sun Z."/>
            <person name="Harris H.M."/>
            <person name="McCann A."/>
            <person name="Guo C."/>
            <person name="Argimon S."/>
            <person name="Zhang W."/>
            <person name="Yang X."/>
            <person name="Jeffery I.B."/>
            <person name="Cooney J.C."/>
            <person name="Kagawa T.F."/>
            <person name="Liu W."/>
            <person name="Song Y."/>
            <person name="Salvetti E."/>
            <person name="Wrobel A."/>
            <person name="Rasinkangas P."/>
            <person name="Parkhill J."/>
            <person name="Rea M.C."/>
            <person name="O'Sullivan O."/>
            <person name="Ritari J."/>
            <person name="Douillard F.P."/>
            <person name="Paul Ross R."/>
            <person name="Yang R."/>
            <person name="Briner A.E."/>
            <person name="Felis G.E."/>
            <person name="de Vos W.M."/>
            <person name="Barrangou R."/>
            <person name="Klaenhammer T.R."/>
            <person name="Caufield P.W."/>
            <person name="Cui Y."/>
            <person name="Zhang H."/>
            <person name="O'Toole P.W."/>
        </authorList>
    </citation>
    <scope>NUCLEOTIDE SEQUENCE [LARGE SCALE GENOMIC DNA]</scope>
    <source>
        <strain evidence="22 23">DSM 8475</strain>
    </source>
</reference>
<dbReference type="AlphaFoldDB" id="A0A922PVV8"/>
<dbReference type="Pfam" id="PF00456">
    <property type="entry name" value="Transketolase_N"/>
    <property type="match status" value="1"/>
</dbReference>
<keyword evidence="12 17" id="KW-0786">Thiamine pyrophosphate</keyword>
<keyword evidence="10 20" id="KW-0106">Calcium</keyword>
<name>A0A922PVV8_9LACO</name>
<dbReference type="CDD" id="cd07033">
    <property type="entry name" value="TPP_PYR_DXS_TK_like"/>
    <property type="match status" value="1"/>
</dbReference>
<feature type="binding site" evidence="16">
    <location>
        <position position="476"/>
    </location>
    <ligand>
        <name>substrate</name>
    </ligand>
</feature>
<dbReference type="RefSeq" id="WP_057806001.1">
    <property type="nucleotide sequence ID" value="NZ_AZGO01000012.1"/>
</dbReference>
<dbReference type="InterPro" id="IPR055152">
    <property type="entry name" value="Transketolase-like_C_2"/>
</dbReference>
<dbReference type="SUPFAM" id="SSF52922">
    <property type="entry name" value="TK C-terminal domain-like"/>
    <property type="match status" value="1"/>
</dbReference>
<evidence type="ECO:0000256" key="18">
    <source>
        <dbReference type="PIRSR" id="PIRSR605478-4"/>
    </source>
</evidence>
<comment type="cofactor">
    <cofactor evidence="18">
        <name>Mg(2+)</name>
        <dbReference type="ChEBI" id="CHEBI:18420"/>
    </cofactor>
    <text evidence="18">Binds 1 Mg(2+) ion per subunit. Can also utilize other divalent metal cations, such as Ca(2+), Mn(2+) and Co(2+).</text>
</comment>
<evidence type="ECO:0000256" key="2">
    <source>
        <dbReference type="ARBA" id="ARBA00001936"/>
    </source>
</evidence>